<dbReference type="SUPFAM" id="SSF55486">
    <property type="entry name" value="Metalloproteases ('zincins'), catalytic domain"/>
    <property type="match status" value="1"/>
</dbReference>
<dbReference type="Pfam" id="PF01400">
    <property type="entry name" value="Astacin"/>
    <property type="match status" value="1"/>
</dbReference>
<keyword evidence="2 8" id="KW-0645">Protease</keyword>
<dbReference type="GO" id="GO:0004222">
    <property type="term" value="F:metalloendopeptidase activity"/>
    <property type="evidence" value="ECO:0007669"/>
    <property type="project" value="UniProtKB-UniRule"/>
</dbReference>
<feature type="active site" evidence="8">
    <location>
        <position position="178"/>
    </location>
</feature>
<dbReference type="GO" id="GO:0006508">
    <property type="term" value="P:proteolysis"/>
    <property type="evidence" value="ECO:0007669"/>
    <property type="project" value="UniProtKB-KW"/>
</dbReference>
<dbReference type="EMBL" id="KB200522">
    <property type="protein sequence ID" value="ESP01181.1"/>
    <property type="molecule type" value="Genomic_DNA"/>
</dbReference>
<organism evidence="12 13">
    <name type="scientific">Lottia gigantea</name>
    <name type="common">Giant owl limpet</name>
    <dbReference type="NCBI Taxonomy" id="225164"/>
    <lineage>
        <taxon>Eukaryota</taxon>
        <taxon>Metazoa</taxon>
        <taxon>Spiralia</taxon>
        <taxon>Lophotrochozoa</taxon>
        <taxon>Mollusca</taxon>
        <taxon>Gastropoda</taxon>
        <taxon>Patellogastropoda</taxon>
        <taxon>Lottioidea</taxon>
        <taxon>Lottiidae</taxon>
        <taxon>Lottia</taxon>
    </lineage>
</organism>
<dbReference type="InterPro" id="IPR003582">
    <property type="entry name" value="ShKT_dom"/>
</dbReference>
<dbReference type="KEGG" id="lgi:LOTGIDRAFT_172704"/>
<dbReference type="AlphaFoldDB" id="V4B1J7"/>
<comment type="caution">
    <text evidence="7">Lacks conserved residue(s) required for the propagation of feature annotation.</text>
</comment>
<name>V4B1J7_LOTGI</name>
<dbReference type="InterPro" id="IPR001506">
    <property type="entry name" value="Peptidase_M12A"/>
</dbReference>
<keyword evidence="3 8" id="KW-0479">Metal-binding</keyword>
<evidence type="ECO:0000256" key="7">
    <source>
        <dbReference type="PROSITE-ProRule" id="PRU01005"/>
    </source>
</evidence>
<evidence type="ECO:0000313" key="13">
    <source>
        <dbReference type="Proteomes" id="UP000030746"/>
    </source>
</evidence>
<dbReference type="PRINTS" id="PR00480">
    <property type="entry name" value="ASTACIN"/>
</dbReference>
<evidence type="ECO:0000256" key="9">
    <source>
        <dbReference type="RuleBase" id="RU361183"/>
    </source>
</evidence>
<keyword evidence="5 8" id="KW-0862">Zinc</keyword>
<dbReference type="PANTHER" id="PTHR10127:SF780">
    <property type="entry name" value="METALLOENDOPEPTIDASE"/>
    <property type="match status" value="1"/>
</dbReference>
<evidence type="ECO:0000313" key="12">
    <source>
        <dbReference type="EMBL" id="ESP01181.1"/>
    </source>
</evidence>
<dbReference type="GO" id="GO:0008270">
    <property type="term" value="F:zinc ion binding"/>
    <property type="evidence" value="ECO:0007669"/>
    <property type="project" value="UniProtKB-UniRule"/>
</dbReference>
<evidence type="ECO:0000256" key="4">
    <source>
        <dbReference type="ARBA" id="ARBA00022801"/>
    </source>
</evidence>
<dbReference type="RefSeq" id="XP_009048124.1">
    <property type="nucleotide sequence ID" value="XM_009049876.1"/>
</dbReference>
<evidence type="ECO:0000256" key="5">
    <source>
        <dbReference type="ARBA" id="ARBA00022833"/>
    </source>
</evidence>
<evidence type="ECO:0000256" key="2">
    <source>
        <dbReference type="ARBA" id="ARBA00022670"/>
    </source>
</evidence>
<reference evidence="12 13" key="1">
    <citation type="journal article" date="2013" name="Nature">
        <title>Insights into bilaterian evolution from three spiralian genomes.</title>
        <authorList>
            <person name="Simakov O."/>
            <person name="Marletaz F."/>
            <person name="Cho S.J."/>
            <person name="Edsinger-Gonzales E."/>
            <person name="Havlak P."/>
            <person name="Hellsten U."/>
            <person name="Kuo D.H."/>
            <person name="Larsson T."/>
            <person name="Lv J."/>
            <person name="Arendt D."/>
            <person name="Savage R."/>
            <person name="Osoegawa K."/>
            <person name="de Jong P."/>
            <person name="Grimwood J."/>
            <person name="Chapman J.A."/>
            <person name="Shapiro H."/>
            <person name="Aerts A."/>
            <person name="Otillar R.P."/>
            <person name="Terry A.Y."/>
            <person name="Boore J.L."/>
            <person name="Grigoriev I.V."/>
            <person name="Lindberg D.R."/>
            <person name="Seaver E.C."/>
            <person name="Weisblat D.A."/>
            <person name="Putnam N.H."/>
            <person name="Rokhsar D.S."/>
        </authorList>
    </citation>
    <scope>NUCLEOTIDE SEQUENCE [LARGE SCALE GENOMIC DNA]</scope>
</reference>
<dbReference type="OMA" id="GFCEGIF"/>
<feature type="binding site" evidence="8">
    <location>
        <position position="181"/>
    </location>
    <ligand>
        <name>Zn(2+)</name>
        <dbReference type="ChEBI" id="CHEBI:29105"/>
        <note>catalytic</note>
    </ligand>
</feature>
<keyword evidence="4 8" id="KW-0378">Hydrolase</keyword>
<dbReference type="InterPro" id="IPR024079">
    <property type="entry name" value="MetalloPept_cat_dom_sf"/>
</dbReference>
<feature type="domain" description="Peptidase M12A" evidence="11">
    <location>
        <begin position="81"/>
        <end position="281"/>
    </location>
</feature>
<dbReference type="OrthoDB" id="6061307at2759"/>
<keyword evidence="6 8" id="KW-0482">Metalloprotease</keyword>
<feature type="chain" id="PRO_5005148372" description="Metalloendopeptidase" evidence="9">
    <location>
        <begin position="20"/>
        <end position="470"/>
    </location>
</feature>
<evidence type="ECO:0000259" key="11">
    <source>
        <dbReference type="PROSITE" id="PS51864"/>
    </source>
</evidence>
<evidence type="ECO:0000256" key="3">
    <source>
        <dbReference type="ARBA" id="ARBA00022723"/>
    </source>
</evidence>
<evidence type="ECO:0000259" key="10">
    <source>
        <dbReference type="PROSITE" id="PS51670"/>
    </source>
</evidence>
<feature type="domain" description="ShKT" evidence="10">
    <location>
        <begin position="342"/>
        <end position="375"/>
    </location>
</feature>
<dbReference type="CTD" id="20242164"/>
<evidence type="ECO:0000256" key="8">
    <source>
        <dbReference type="PROSITE-ProRule" id="PRU01211"/>
    </source>
</evidence>
<keyword evidence="7" id="KW-1015">Disulfide bond</keyword>
<evidence type="ECO:0000256" key="1">
    <source>
        <dbReference type="ARBA" id="ARBA00002657"/>
    </source>
</evidence>
<dbReference type="Gene3D" id="1.10.10.1940">
    <property type="match status" value="2"/>
</dbReference>
<feature type="domain" description="ShKT" evidence="10">
    <location>
        <begin position="433"/>
        <end position="467"/>
    </location>
</feature>
<feature type="binding site" evidence="8">
    <location>
        <position position="177"/>
    </location>
    <ligand>
        <name>Zn(2+)</name>
        <dbReference type="ChEBI" id="CHEBI:29105"/>
        <note>catalytic</note>
    </ligand>
</feature>
<dbReference type="PROSITE" id="PS51864">
    <property type="entry name" value="ASTACIN"/>
    <property type="match status" value="1"/>
</dbReference>
<feature type="domain" description="ShKT" evidence="10">
    <location>
        <begin position="388"/>
        <end position="424"/>
    </location>
</feature>
<sequence>MAWRIVTIILNMLIVGICCLEEPEGDISIDEIIRNASTGSVIDNRNGDVIVEYDLVLSLDEYEAHYGNINYKDNTIISPRKAVKSDHGGLLWPNGVIPYEIASNTFSYQQRSYIEYAIADWERYTCLHFRKANYNDKRKVVFSNGNGCWSNIGMTRNYGPQYVYLAPNCRYKSIILHEIGHALGFFHEHTRPDRDDFVYIQEENVMYNQLYNFRKNTWYVTDSHGVPYDYTSIMHYSDTAFSRNGASTIVTKNRNYQSRIGKYRQLSFRDIKAANKMYQCKPNWCKYTDYNCPGEGFIGKDCKCWCVGTPYKQCGLINVYPPTTTTLRPTTTTVRPTTAGNCVDKYSLCNYWSTFGRCTSSLFVKNNCKKSCNSCSVTTPPPPPVIICADSGKHCEYWSNAGFCQITKYKWFLIKNCMRSCGLCNSLAREGKCQDNDIECPKLASKGDCENNSEYMEASCRKSCNMCSPN</sequence>
<gene>
    <name evidence="12" type="ORF">LOTGIDRAFT_172704</name>
</gene>
<keyword evidence="13" id="KW-1185">Reference proteome</keyword>
<dbReference type="GeneID" id="20242164"/>
<protein>
    <recommendedName>
        <fullName evidence="9">Metalloendopeptidase</fullName>
        <ecNumber evidence="9">3.4.24.-</ecNumber>
    </recommendedName>
</protein>
<keyword evidence="9" id="KW-0732">Signal</keyword>
<dbReference type="Proteomes" id="UP000030746">
    <property type="component" value="Unassembled WGS sequence"/>
</dbReference>
<dbReference type="HOGENOM" id="CLU_505527_0_0_1"/>
<feature type="binding site" evidence="8">
    <location>
        <position position="187"/>
    </location>
    <ligand>
        <name>Zn(2+)</name>
        <dbReference type="ChEBI" id="CHEBI:29105"/>
        <note>catalytic</note>
    </ligand>
</feature>
<feature type="signal peptide" evidence="9">
    <location>
        <begin position="1"/>
        <end position="19"/>
    </location>
</feature>
<dbReference type="PANTHER" id="PTHR10127">
    <property type="entry name" value="DISCOIDIN, CUB, EGF, LAMININ , AND ZINC METALLOPROTEASE DOMAIN CONTAINING"/>
    <property type="match status" value="1"/>
</dbReference>
<dbReference type="SMART" id="SM00235">
    <property type="entry name" value="ZnMc"/>
    <property type="match status" value="1"/>
</dbReference>
<dbReference type="InterPro" id="IPR034035">
    <property type="entry name" value="Astacin-like_dom"/>
</dbReference>
<comment type="function">
    <text evidence="1">Metalloprotease.</text>
</comment>
<proteinExistence type="predicted"/>
<feature type="disulfide bond" evidence="7">
    <location>
        <begin position="433"/>
        <end position="467"/>
    </location>
</feature>
<dbReference type="PROSITE" id="PS51670">
    <property type="entry name" value="SHKT"/>
    <property type="match status" value="3"/>
</dbReference>
<evidence type="ECO:0000256" key="6">
    <source>
        <dbReference type="ARBA" id="ARBA00023049"/>
    </source>
</evidence>
<dbReference type="InterPro" id="IPR006026">
    <property type="entry name" value="Peptidase_Metallo"/>
</dbReference>
<dbReference type="Gene3D" id="3.40.390.10">
    <property type="entry name" value="Collagenase (Catalytic Domain)"/>
    <property type="match status" value="1"/>
</dbReference>
<accession>V4B1J7</accession>
<dbReference type="CDD" id="cd04280">
    <property type="entry name" value="ZnMc_astacin_like"/>
    <property type="match status" value="1"/>
</dbReference>
<dbReference type="Pfam" id="PF01549">
    <property type="entry name" value="ShK"/>
    <property type="match status" value="3"/>
</dbReference>
<dbReference type="SMART" id="SM00254">
    <property type="entry name" value="ShKT"/>
    <property type="match status" value="3"/>
</dbReference>
<comment type="cofactor">
    <cofactor evidence="8 9">
        <name>Zn(2+)</name>
        <dbReference type="ChEBI" id="CHEBI:29105"/>
    </cofactor>
    <text evidence="8 9">Binds 1 zinc ion per subunit.</text>
</comment>
<dbReference type="EC" id="3.4.24.-" evidence="9"/>